<comment type="caution">
    <text evidence="1">The sequence shown here is derived from an EMBL/GenBank/DDBJ whole genome shotgun (WGS) entry which is preliminary data.</text>
</comment>
<dbReference type="Proteomes" id="UP000663873">
    <property type="component" value="Unassembled WGS sequence"/>
</dbReference>
<name>A0A821DXU8_9BILA</name>
<organism evidence="1 2">
    <name type="scientific">Rotaria socialis</name>
    <dbReference type="NCBI Taxonomy" id="392032"/>
    <lineage>
        <taxon>Eukaryota</taxon>
        <taxon>Metazoa</taxon>
        <taxon>Spiralia</taxon>
        <taxon>Gnathifera</taxon>
        <taxon>Rotifera</taxon>
        <taxon>Eurotatoria</taxon>
        <taxon>Bdelloidea</taxon>
        <taxon>Philodinida</taxon>
        <taxon>Philodinidae</taxon>
        <taxon>Rotaria</taxon>
    </lineage>
</organism>
<sequence>MLRNSSVLLLLFIFLLIILFYQLKYTIDPSVSIKVPVSQNNEKFKIISNEYSSLWYQKHCLKTKLAQKLVVEDLVKYLNNAHTSKNQICRQFATIFYAIFRLEEMYGLLKLSPVYLNKINQWLHNDQILIEQIKKQRIIKIYNRYTHEEMLYNYMRSQRPQTKSDISPNE</sequence>
<dbReference type="AlphaFoldDB" id="A0A821DXU8"/>
<accession>A0A821DXU8</accession>
<evidence type="ECO:0000313" key="1">
    <source>
        <dbReference type="EMBL" id="CAF4628120.1"/>
    </source>
</evidence>
<evidence type="ECO:0000313" key="2">
    <source>
        <dbReference type="Proteomes" id="UP000663873"/>
    </source>
</evidence>
<keyword evidence="2" id="KW-1185">Reference proteome</keyword>
<proteinExistence type="predicted"/>
<gene>
    <name evidence="1" type="ORF">UJA718_LOCUS32414</name>
</gene>
<dbReference type="EMBL" id="CAJOBP010027855">
    <property type="protein sequence ID" value="CAF4628120.1"/>
    <property type="molecule type" value="Genomic_DNA"/>
</dbReference>
<protein>
    <submittedName>
        <fullName evidence="1">Uncharacterized protein</fullName>
    </submittedName>
</protein>
<reference evidence="1" key="1">
    <citation type="submission" date="2021-02" db="EMBL/GenBank/DDBJ databases">
        <authorList>
            <person name="Nowell W R."/>
        </authorList>
    </citation>
    <scope>NUCLEOTIDE SEQUENCE</scope>
</reference>